<evidence type="ECO:0000313" key="1">
    <source>
        <dbReference type="EMBL" id="KAJ9062225.1"/>
    </source>
</evidence>
<keyword evidence="2" id="KW-1185">Reference proteome</keyword>
<dbReference type="EMBL" id="QTSX02005017">
    <property type="protein sequence ID" value="KAJ9062225.1"/>
    <property type="molecule type" value="Genomic_DNA"/>
</dbReference>
<dbReference type="Proteomes" id="UP001165960">
    <property type="component" value="Unassembled WGS sequence"/>
</dbReference>
<comment type="caution">
    <text evidence="1">The sequence shown here is derived from an EMBL/GenBank/DDBJ whole genome shotgun (WGS) entry which is preliminary data.</text>
</comment>
<gene>
    <name evidence="1" type="ORF">DSO57_1012894</name>
</gene>
<name>A0ACC2SIV4_9FUNG</name>
<reference evidence="1" key="1">
    <citation type="submission" date="2022-04" db="EMBL/GenBank/DDBJ databases">
        <title>Genome of the entomopathogenic fungus Entomophthora muscae.</title>
        <authorList>
            <person name="Elya C."/>
            <person name="Lovett B.R."/>
            <person name="Lee E."/>
            <person name="Macias A.M."/>
            <person name="Hajek A.E."/>
            <person name="De Bivort B.L."/>
            <person name="Kasson M.T."/>
            <person name="De Fine Licht H.H."/>
            <person name="Stajich J.E."/>
        </authorList>
    </citation>
    <scope>NUCLEOTIDE SEQUENCE</scope>
    <source>
        <strain evidence="1">Berkeley</strain>
    </source>
</reference>
<proteinExistence type="predicted"/>
<evidence type="ECO:0000313" key="2">
    <source>
        <dbReference type="Proteomes" id="UP001165960"/>
    </source>
</evidence>
<accession>A0ACC2SIV4</accession>
<protein>
    <submittedName>
        <fullName evidence="1">Uncharacterized protein</fullName>
    </submittedName>
</protein>
<sequence>MRSHISSMYIMAAMGLVQVVFLLGLKMFDPRDRWTNDKSVTNLKTRRGIIQRVTWELLSREGYMLNSCD</sequence>
<organism evidence="1 2">
    <name type="scientific">Entomophthora muscae</name>
    <dbReference type="NCBI Taxonomy" id="34485"/>
    <lineage>
        <taxon>Eukaryota</taxon>
        <taxon>Fungi</taxon>
        <taxon>Fungi incertae sedis</taxon>
        <taxon>Zoopagomycota</taxon>
        <taxon>Entomophthoromycotina</taxon>
        <taxon>Entomophthoromycetes</taxon>
        <taxon>Entomophthorales</taxon>
        <taxon>Entomophthoraceae</taxon>
        <taxon>Entomophthora</taxon>
    </lineage>
</organism>